<dbReference type="InParanoid" id="A0A671UBI7"/>
<accession>A0A671UBI7</accession>
<proteinExistence type="predicted"/>
<sequence>MRYLGVNITFPIDKMYALNGPKLLKTKMNNGVTDKCWHGCAMNGTLIHLLWHCPETQTFWLKIRDYLCKLFEINFLLDPAVGLLGKQREQPQKNLQYSIYPDITLTMTSHFVHFCLLNCI</sequence>
<dbReference type="Ensembl" id="ENSSAUT00010012058.1">
    <property type="protein sequence ID" value="ENSSAUP00010011335.1"/>
    <property type="gene ID" value="ENSSAUG00010005465.1"/>
</dbReference>
<dbReference type="AlphaFoldDB" id="A0A671UBI7"/>
<reference evidence="1" key="2">
    <citation type="submission" date="2025-09" db="UniProtKB">
        <authorList>
            <consortium name="Ensembl"/>
        </authorList>
    </citation>
    <scope>IDENTIFICATION</scope>
</reference>
<reference evidence="1" key="1">
    <citation type="submission" date="2025-08" db="UniProtKB">
        <authorList>
            <consortium name="Ensembl"/>
        </authorList>
    </citation>
    <scope>IDENTIFICATION</scope>
</reference>
<protein>
    <submittedName>
        <fullName evidence="1">Uncharacterized protein</fullName>
    </submittedName>
</protein>
<name>A0A671UBI7_SPAAU</name>
<evidence type="ECO:0000313" key="2">
    <source>
        <dbReference type="Proteomes" id="UP000472265"/>
    </source>
</evidence>
<organism evidence="1 2">
    <name type="scientific">Sparus aurata</name>
    <name type="common">Gilthead sea bream</name>
    <dbReference type="NCBI Taxonomy" id="8175"/>
    <lineage>
        <taxon>Eukaryota</taxon>
        <taxon>Metazoa</taxon>
        <taxon>Chordata</taxon>
        <taxon>Craniata</taxon>
        <taxon>Vertebrata</taxon>
        <taxon>Euteleostomi</taxon>
        <taxon>Actinopterygii</taxon>
        <taxon>Neopterygii</taxon>
        <taxon>Teleostei</taxon>
        <taxon>Neoteleostei</taxon>
        <taxon>Acanthomorphata</taxon>
        <taxon>Eupercaria</taxon>
        <taxon>Spariformes</taxon>
        <taxon>Sparidae</taxon>
        <taxon>Sparus</taxon>
    </lineage>
</organism>
<keyword evidence="2" id="KW-1185">Reference proteome</keyword>
<evidence type="ECO:0000313" key="1">
    <source>
        <dbReference type="Ensembl" id="ENSSAUP00010011335.1"/>
    </source>
</evidence>
<dbReference type="GeneTree" id="ENSGT00990000205787"/>
<dbReference type="Proteomes" id="UP000472265">
    <property type="component" value="Unassembled WGS sequence"/>
</dbReference>